<dbReference type="EMBL" id="BAABME010028174">
    <property type="protein sequence ID" value="GAA0177020.1"/>
    <property type="molecule type" value="Genomic_DNA"/>
</dbReference>
<evidence type="ECO:0008006" key="3">
    <source>
        <dbReference type="Google" id="ProtNLM"/>
    </source>
</evidence>
<keyword evidence="2" id="KW-1185">Reference proteome</keyword>
<name>A0AAV3RMT4_LITER</name>
<accession>A0AAV3RMT4</accession>
<evidence type="ECO:0000313" key="2">
    <source>
        <dbReference type="Proteomes" id="UP001454036"/>
    </source>
</evidence>
<evidence type="ECO:0000313" key="1">
    <source>
        <dbReference type="EMBL" id="GAA0177020.1"/>
    </source>
</evidence>
<organism evidence="1 2">
    <name type="scientific">Lithospermum erythrorhizon</name>
    <name type="common">Purple gromwell</name>
    <name type="synonym">Lithospermum officinale var. erythrorhizon</name>
    <dbReference type="NCBI Taxonomy" id="34254"/>
    <lineage>
        <taxon>Eukaryota</taxon>
        <taxon>Viridiplantae</taxon>
        <taxon>Streptophyta</taxon>
        <taxon>Embryophyta</taxon>
        <taxon>Tracheophyta</taxon>
        <taxon>Spermatophyta</taxon>
        <taxon>Magnoliopsida</taxon>
        <taxon>eudicotyledons</taxon>
        <taxon>Gunneridae</taxon>
        <taxon>Pentapetalae</taxon>
        <taxon>asterids</taxon>
        <taxon>lamiids</taxon>
        <taxon>Boraginales</taxon>
        <taxon>Boraginaceae</taxon>
        <taxon>Boraginoideae</taxon>
        <taxon>Lithospermeae</taxon>
        <taxon>Lithospermum</taxon>
    </lineage>
</organism>
<sequence length="89" mass="10114">MKVSKEGGSITCPLLLDRTNYPYWKAKMTAFLKSVNTKTWKPDKSCPLVTTWLSMPYSFVVDVEVFKIISSCKIDKEALEVLEIAYEGT</sequence>
<dbReference type="Proteomes" id="UP001454036">
    <property type="component" value="Unassembled WGS sequence"/>
</dbReference>
<dbReference type="AlphaFoldDB" id="A0AAV3RMT4"/>
<gene>
    <name evidence="1" type="ORF">LIER_42122</name>
</gene>
<comment type="caution">
    <text evidence="1">The sequence shown here is derived from an EMBL/GenBank/DDBJ whole genome shotgun (WGS) entry which is preliminary data.</text>
</comment>
<reference evidence="1 2" key="1">
    <citation type="submission" date="2024-01" db="EMBL/GenBank/DDBJ databases">
        <title>The complete chloroplast genome sequence of Lithospermum erythrorhizon: insights into the phylogenetic relationship among Boraginaceae species and the maternal lineages of purple gromwells.</title>
        <authorList>
            <person name="Okada T."/>
            <person name="Watanabe K."/>
        </authorList>
    </citation>
    <scope>NUCLEOTIDE SEQUENCE [LARGE SCALE GENOMIC DNA]</scope>
</reference>
<protein>
    <recommendedName>
        <fullName evidence="3">Gag-pol polyprotein</fullName>
    </recommendedName>
</protein>
<proteinExistence type="predicted"/>